<dbReference type="OrthoDB" id="3265734at2759"/>
<dbReference type="Proteomes" id="UP000559256">
    <property type="component" value="Unassembled WGS sequence"/>
</dbReference>
<dbReference type="GO" id="GO:0071944">
    <property type="term" value="C:cell periphery"/>
    <property type="evidence" value="ECO:0007669"/>
    <property type="project" value="UniProtKB-ARBA"/>
</dbReference>
<evidence type="ECO:0000256" key="6">
    <source>
        <dbReference type="SAM" id="Phobius"/>
    </source>
</evidence>
<keyword evidence="3 6" id="KW-1133">Transmembrane helix</keyword>
<dbReference type="EMBL" id="JAACJM010000176">
    <property type="protein sequence ID" value="KAF5340437.1"/>
    <property type="molecule type" value="Genomic_DNA"/>
</dbReference>
<evidence type="ECO:0000256" key="2">
    <source>
        <dbReference type="ARBA" id="ARBA00022692"/>
    </source>
</evidence>
<feature type="transmembrane region" description="Helical" evidence="6">
    <location>
        <begin position="372"/>
        <end position="394"/>
    </location>
</feature>
<organism evidence="7 8">
    <name type="scientific">Tetrapyrgos nigripes</name>
    <dbReference type="NCBI Taxonomy" id="182062"/>
    <lineage>
        <taxon>Eukaryota</taxon>
        <taxon>Fungi</taxon>
        <taxon>Dikarya</taxon>
        <taxon>Basidiomycota</taxon>
        <taxon>Agaricomycotina</taxon>
        <taxon>Agaricomycetes</taxon>
        <taxon>Agaricomycetidae</taxon>
        <taxon>Agaricales</taxon>
        <taxon>Marasmiineae</taxon>
        <taxon>Marasmiaceae</taxon>
        <taxon>Tetrapyrgos</taxon>
    </lineage>
</organism>
<evidence type="ECO:0000313" key="8">
    <source>
        <dbReference type="Proteomes" id="UP000559256"/>
    </source>
</evidence>
<feature type="region of interest" description="Disordered" evidence="5">
    <location>
        <begin position="401"/>
        <end position="464"/>
    </location>
</feature>
<dbReference type="InterPro" id="IPR051694">
    <property type="entry name" value="Immunoregulatory_rcpt-like"/>
</dbReference>
<accession>A0A8H5FKY7</accession>
<dbReference type="PANTHER" id="PTHR15549">
    <property type="entry name" value="PAIRED IMMUNOGLOBULIN-LIKE TYPE 2 RECEPTOR"/>
    <property type="match status" value="1"/>
</dbReference>
<evidence type="ECO:0000256" key="1">
    <source>
        <dbReference type="ARBA" id="ARBA00004167"/>
    </source>
</evidence>
<comment type="caution">
    <text evidence="7">The sequence shown here is derived from an EMBL/GenBank/DDBJ whole genome shotgun (WGS) entry which is preliminary data.</text>
</comment>
<name>A0A8H5FKY7_9AGAR</name>
<dbReference type="GO" id="GO:0016020">
    <property type="term" value="C:membrane"/>
    <property type="evidence" value="ECO:0007669"/>
    <property type="project" value="UniProtKB-SubCell"/>
</dbReference>
<dbReference type="Gene3D" id="2.60.120.260">
    <property type="entry name" value="Galactose-binding domain-like"/>
    <property type="match status" value="2"/>
</dbReference>
<evidence type="ECO:0000256" key="3">
    <source>
        <dbReference type="ARBA" id="ARBA00022989"/>
    </source>
</evidence>
<evidence type="ECO:0000256" key="5">
    <source>
        <dbReference type="SAM" id="MobiDB-lite"/>
    </source>
</evidence>
<sequence>MNSNNMSWIYMDDTDPRLNYTGHWELSSRNTPQDGNRTLDDVGSTWSGRIWNDTVHKTGNNRSSVSLGFNGTRYAVFGSFLFSSFVNSSSQSSCSSNSSHTSCVSISSSTSTGTSSSHGSVDCFLDGNPSAVDFTAWPDSDSVDDIDGNNIFICGSDNLPMGEHEVVIKVSNISDSTFFLDYVLLQESVPAPAGSGGDDSEQDAAYLQIGNPYGTLLDFPNSESLGYQLEFSEGWSLNDTLQNAVTKIPGSSVTLTFNGTSSVQLYGDIGVDSQTPNTVTYQLDDQSPQSFTLPQVPTDSGEPIFFYQQFFNLSGLTLDKHTLVVKHNGTTDGMALALEYFIVERSSASGAEELKPPSPSGTSSGHHLSRGAIGGILGGLLGVFVAVGLIWALITRRRRRRRKLRDPSNLEPSPFTDFPRPDFDPYGMEPARSDALPSNSHKHTRSHQTPPLLPQQSSSSVMRHQGGDVVGQLRWGNLKLQQRIAVLTRNQSQQLGDQITETREQPTEVVLHTVDSGWRMPRNPEIREVPPNYTEA</sequence>
<evidence type="ECO:0000313" key="7">
    <source>
        <dbReference type="EMBL" id="KAF5340437.1"/>
    </source>
</evidence>
<keyword evidence="4 6" id="KW-0472">Membrane</keyword>
<evidence type="ECO:0000256" key="4">
    <source>
        <dbReference type="ARBA" id="ARBA00023136"/>
    </source>
</evidence>
<proteinExistence type="predicted"/>
<dbReference type="AlphaFoldDB" id="A0A8H5FKY7"/>
<dbReference type="PANTHER" id="PTHR15549:SF26">
    <property type="entry name" value="AXIAL BUDDING PATTERN PROTEIN 2-RELATED"/>
    <property type="match status" value="1"/>
</dbReference>
<keyword evidence="2 6" id="KW-0812">Transmembrane</keyword>
<gene>
    <name evidence="7" type="ORF">D9758_013564</name>
</gene>
<reference evidence="7 8" key="1">
    <citation type="journal article" date="2020" name="ISME J.">
        <title>Uncovering the hidden diversity of litter-decomposition mechanisms in mushroom-forming fungi.</title>
        <authorList>
            <person name="Floudas D."/>
            <person name="Bentzer J."/>
            <person name="Ahren D."/>
            <person name="Johansson T."/>
            <person name="Persson P."/>
            <person name="Tunlid A."/>
        </authorList>
    </citation>
    <scope>NUCLEOTIDE SEQUENCE [LARGE SCALE GENOMIC DNA]</scope>
    <source>
        <strain evidence="7 8">CBS 291.85</strain>
    </source>
</reference>
<keyword evidence="8" id="KW-1185">Reference proteome</keyword>
<protein>
    <submittedName>
        <fullName evidence="7">Uncharacterized protein</fullName>
    </submittedName>
</protein>
<comment type="subcellular location">
    <subcellularLocation>
        <location evidence="1">Membrane</location>
        <topology evidence="1">Single-pass membrane protein</topology>
    </subcellularLocation>
</comment>